<feature type="compositionally biased region" description="Basic and acidic residues" evidence="1">
    <location>
        <begin position="2139"/>
        <end position="2152"/>
    </location>
</feature>
<feature type="compositionally biased region" description="Basic and acidic residues" evidence="1">
    <location>
        <begin position="2078"/>
        <end position="2100"/>
    </location>
</feature>
<feature type="compositionally biased region" description="Basic and acidic residues" evidence="1">
    <location>
        <begin position="1460"/>
        <end position="1475"/>
    </location>
</feature>
<evidence type="ECO:0000313" key="3">
    <source>
        <dbReference type="Proteomes" id="UP001652700"/>
    </source>
</evidence>
<dbReference type="PANTHER" id="PTHR13958:SF3">
    <property type="entry name" value="CAP-GLY DOMAIN-CONTAINING PROTEIN-RELATED"/>
    <property type="match status" value="1"/>
</dbReference>
<accession>A0ABM5KSK5</accession>
<feature type="region of interest" description="Disordered" evidence="1">
    <location>
        <begin position="495"/>
        <end position="518"/>
    </location>
</feature>
<feature type="region of interest" description="Disordered" evidence="1">
    <location>
        <begin position="1353"/>
        <end position="1420"/>
    </location>
</feature>
<organism evidence="2 3">
    <name type="scientific">Diabrotica virgifera virgifera</name>
    <name type="common">western corn rootworm</name>
    <dbReference type="NCBI Taxonomy" id="50390"/>
    <lineage>
        <taxon>Eukaryota</taxon>
        <taxon>Metazoa</taxon>
        <taxon>Ecdysozoa</taxon>
        <taxon>Arthropoda</taxon>
        <taxon>Hexapoda</taxon>
        <taxon>Insecta</taxon>
        <taxon>Pterygota</taxon>
        <taxon>Neoptera</taxon>
        <taxon>Endopterygota</taxon>
        <taxon>Coleoptera</taxon>
        <taxon>Polyphaga</taxon>
        <taxon>Cucujiformia</taxon>
        <taxon>Chrysomeloidea</taxon>
        <taxon>Chrysomelidae</taxon>
        <taxon>Galerucinae</taxon>
        <taxon>Diabroticina</taxon>
        <taxon>Diabroticites</taxon>
        <taxon>Diabrotica</taxon>
    </lineage>
</organism>
<feature type="compositionally biased region" description="Polar residues" evidence="1">
    <location>
        <begin position="1782"/>
        <end position="1801"/>
    </location>
</feature>
<feature type="compositionally biased region" description="Low complexity" evidence="1">
    <location>
        <begin position="710"/>
        <end position="722"/>
    </location>
</feature>
<feature type="compositionally biased region" description="Polar residues" evidence="1">
    <location>
        <begin position="732"/>
        <end position="745"/>
    </location>
</feature>
<dbReference type="InterPro" id="IPR028750">
    <property type="entry name" value="CEP350/CC187"/>
</dbReference>
<feature type="compositionally biased region" description="Polar residues" evidence="1">
    <location>
        <begin position="1371"/>
        <end position="1387"/>
    </location>
</feature>
<feature type="region of interest" description="Disordered" evidence="1">
    <location>
        <begin position="1967"/>
        <end position="1986"/>
    </location>
</feature>
<feature type="region of interest" description="Disordered" evidence="1">
    <location>
        <begin position="341"/>
        <end position="386"/>
    </location>
</feature>
<feature type="region of interest" description="Disordered" evidence="1">
    <location>
        <begin position="2128"/>
        <end position="2161"/>
    </location>
</feature>
<feature type="region of interest" description="Disordered" evidence="1">
    <location>
        <begin position="886"/>
        <end position="906"/>
    </location>
</feature>
<dbReference type="PANTHER" id="PTHR13958">
    <property type="entry name" value="CENTROSOME-ASSOCIATED PROTEIN 350"/>
    <property type="match status" value="1"/>
</dbReference>
<feature type="compositionally biased region" description="Basic and acidic residues" evidence="1">
    <location>
        <begin position="1755"/>
        <end position="1781"/>
    </location>
</feature>
<evidence type="ECO:0000313" key="2">
    <source>
        <dbReference type="EnsemblMetazoa" id="XP_050513170.1"/>
    </source>
</evidence>
<feature type="compositionally biased region" description="Basic and acidic residues" evidence="1">
    <location>
        <begin position="1720"/>
        <end position="1743"/>
    </location>
</feature>
<feature type="compositionally biased region" description="Basic and acidic residues" evidence="1">
    <location>
        <begin position="887"/>
        <end position="897"/>
    </location>
</feature>
<feature type="compositionally biased region" description="Basic and acidic residues" evidence="1">
    <location>
        <begin position="1438"/>
        <end position="1449"/>
    </location>
</feature>
<name>A0ABM5KSK5_DIAVI</name>
<feature type="compositionally biased region" description="Polar residues" evidence="1">
    <location>
        <begin position="643"/>
        <end position="666"/>
    </location>
</feature>
<feature type="compositionally biased region" description="Basic and acidic residues" evidence="1">
    <location>
        <begin position="348"/>
        <end position="364"/>
    </location>
</feature>
<evidence type="ECO:0008006" key="4">
    <source>
        <dbReference type="Google" id="ProtNLM"/>
    </source>
</evidence>
<feature type="region of interest" description="Disordered" evidence="1">
    <location>
        <begin position="1436"/>
        <end position="1491"/>
    </location>
</feature>
<feature type="region of interest" description="Disordered" evidence="1">
    <location>
        <begin position="1607"/>
        <end position="1821"/>
    </location>
</feature>
<feature type="compositionally biased region" description="Basic and acidic residues" evidence="1">
    <location>
        <begin position="1407"/>
        <end position="1420"/>
    </location>
</feature>
<keyword evidence="3" id="KW-1185">Reference proteome</keyword>
<reference evidence="2" key="1">
    <citation type="submission" date="2025-05" db="UniProtKB">
        <authorList>
            <consortium name="EnsemblMetazoa"/>
        </authorList>
    </citation>
    <scope>IDENTIFICATION</scope>
</reference>
<feature type="compositionally biased region" description="Polar residues" evidence="1">
    <location>
        <begin position="1476"/>
        <end position="1485"/>
    </location>
</feature>
<feature type="compositionally biased region" description="Polar residues" evidence="1">
    <location>
        <begin position="1808"/>
        <end position="1821"/>
    </location>
</feature>
<evidence type="ECO:0000256" key="1">
    <source>
        <dbReference type="SAM" id="MobiDB-lite"/>
    </source>
</evidence>
<feature type="region of interest" description="Disordered" evidence="1">
    <location>
        <begin position="147"/>
        <end position="172"/>
    </location>
</feature>
<feature type="region of interest" description="Disordered" evidence="1">
    <location>
        <begin position="193"/>
        <end position="221"/>
    </location>
</feature>
<dbReference type="EnsemblMetazoa" id="XM_050657213.1">
    <property type="protein sequence ID" value="XP_050513170.1"/>
    <property type="gene ID" value="LOC114327371"/>
</dbReference>
<proteinExistence type="predicted"/>
<feature type="region of interest" description="Disordered" evidence="1">
    <location>
        <begin position="1873"/>
        <end position="1930"/>
    </location>
</feature>
<dbReference type="GeneID" id="114327371"/>
<feature type="region of interest" description="Disordered" evidence="1">
    <location>
        <begin position="627"/>
        <end position="745"/>
    </location>
</feature>
<dbReference type="Proteomes" id="UP001652700">
    <property type="component" value="Unplaced"/>
</dbReference>
<feature type="compositionally biased region" description="Polar residues" evidence="1">
    <location>
        <begin position="675"/>
        <end position="705"/>
    </location>
</feature>
<feature type="region of interest" description="Disordered" evidence="1">
    <location>
        <begin position="2180"/>
        <end position="2205"/>
    </location>
</feature>
<feature type="region of interest" description="Disordered" evidence="1">
    <location>
        <begin position="2035"/>
        <end position="2115"/>
    </location>
</feature>
<feature type="compositionally biased region" description="Basic and acidic residues" evidence="1">
    <location>
        <begin position="1873"/>
        <end position="1918"/>
    </location>
</feature>
<feature type="compositionally biased region" description="Basic and acidic residues" evidence="1">
    <location>
        <begin position="374"/>
        <end position="386"/>
    </location>
</feature>
<sequence length="2505" mass="281088">MCDESEITNKIRETKRQTEALKTQLQNLIDEGKNLVCPSQSKVELSASANEAKEPLKSPNTVQIIKSYETKHSKPIQGAIPAKTKADSSKKPKYYDITQTREYMKKQKERRIEQSKAQNDAKLKLELQKKKLQELHKKSLELLAKNVQAKRERSKSRDRNTYIRPDNASNLASNLRKAKSMDKLHQVVQVKNPNLLYPPSPDFGKRLKQNPPAKKADVPKEEPEKIVILARNFTRQGVKQAEPTKEPADVQLNQKLSKRLEQHSAKITQEDSSQNQNLNEKITDTILSKPSNKYKNLEHLKSRKLFTADGAENKSVDFAVKHTEPSVKNILEYKSPNLDLSSVTTRQSTEDKKSSQDLGAKPKELTPLSTPIKPPEETRKHSKEIQTETIPKEFPKWLEEQPPQAYPFNFMNTITRKLHEVTNRQKDIGIQNTIVSTKVHEKVDVVASGKNHENSKLRSFISHKCLNLDPVAIEHLELVPKKNFDVLKRISHRSTQITETGSESDTSKNIPEISSESGTSLKKNKESVRKVLLSDNYVINTDKIDSMKLVPHSKSGTTIKSDSQIPTETNLTKQKKLGDYSTKEKKITDNLTVDNAYGSDFESDISNEENFNRSRRSIISFNRSPYNKASFIEPDPGNDEITSKSPVSHQKTVSSVNTEMILSKNSRLTEKTDSKVSSLQKSTSDKYNTSSTHSIGTSQHDQGSLDTPKPESISSISKVSPDSVKRTDNVKIITSSKNSSGGTESVLTNLSHHSLKNINVQRGSSSIEEERSEVLPLTEPKVSLVQSSEVAKSNGAEGTTRLVKNLSVQSSKVSTKANLNEPNQIHLKFEAEIHLLNDFNESLKKFSALEQALETLKNKNTVAASKVLQNNAAQTSVIANTSTISTRPKEKTSKVETARSSPSHTSHINFSRGSFINTIDDDLDLLKDTIVDKDKSSILSTGLEISNLNSINQSLSAKSEDHFSNFENLQTVNFAGLSLNMFEQLIKDEDVRLENLKTILKIREQALLDRTKGELAWLEIQRKHFKETGKLHEASVIKKKQRGILVNHQKEKHEMQRLKQMQRAASIERKIVLKEQRNLIRQQLSTDNMLSKMKVNSTRERRSSGPLKVLQSHTEFIRSETSVTKRSSSDKEKHSDVFSITSHQSMTHSVVSEISEVEASTKDLPSREQQKHIKRTLLMREEALKKRRKAAEELLQWHKKLLEEEKRIAVLESTASAIISQKPSSSKSQEKFNFKGKQLNQLWLNLTGNEGKKFTDDKIYPMSQLDLEHFCKSARGYSLRTKSLFKKTSDNLSESENIPTQPTTEREYLSDFEKESVPEVDVVDQSIDILINNFNQIQDDISTLNIIHSRKSDESLAEDTGSNKFDKTDSEAGTSVIETNRTRSVTSPKKLLTASVEAVEENVPSLEKSRESTSEKITSLEKDTEMIPSLEELNLDEDSSRSVLEETSKLKPSSILSEQLKTDLSKHSANEKEQVTTKSDMTKLSSAPDEHLTRSVELMNLANKEAVEQQISIVAKDEDVSDIDVPLGADSKETLNESQEILELLGESEVKTVPKDSSAKVQLKDSVTESEEILSKLSQMINETEDINDQVIKSVEISEISIRAVEDLGPGNEEVMSHSSEVKSVIDEDQSISQISTSKSEENIKYQLSTSATEGNKEIKSSVKSNDSEHEEDSAESKVSRLSDVIVSKTQEDNIKSQSSASAEDVISATEENEEITSSKVEEDIIESKANRSFEDIASKTAEDNTEVSSALVRSKSEDKSDQQLKETVEFKKPSIEEYISKTKSTISSDQSRAASDLNSQTEDDTKLTGSPIQSNSSLSKSIEDGLSQSLKKLIEISKSDIPVVEDSGSLSKVSANDVLQDISALEDFIKSELERTESEVSGMERPKDEERELERAKSEASELERAELEASEQEHAEAQTNEIEPNENKINVLERIESVVSEVEPARSEEKIDLGLAEIEVSDLEGTKSEVSDLEHAKTEVSDLKDAESELIDLEPAKSEMSALERAKNVSVEEIVNGTFENLVDEVEDNDYKSLDDAIGDESDDSKVALSDKSNESFIVNDISDELSQNQEDPIEESEKLSKELEAKEVTEKSDKDCSITEDFEEETSSKSSRVISNLSYGLIGKARSESDSSVATSKEEVCYEEKEHDSLSSVTGGSSSDLSELVVLAKDQKAMKNKKNIQDLSVKSKSESDGESSSPRMNVKKRVSEILADASLSRRDKSHRLQDLYVTTYDLISPANSPERAPSSPVEENKLVTSIFVSEAEEILRKQLAVEEEMKAITEQLQKEQLPVMYIREIPNKPPPPYTPPTSLTQPSVPTIIPTAEEIEEITMYSAKILHKAYLSKNLVNVNISNNTLSLISKNISKDCYKFVFDLCKDIARKHYSQFEEDHSPSWLRVPKKADFSPVKPFDTESLKLHMIQQLKEIFGYQKPPKTETVNIKWNRKKSDHVYDILVLECQQEEAQFTNYQKDELLVKDQITNEIFDSLLNDTASVLARLLLKRN</sequence>
<protein>
    <recommendedName>
        <fullName evidence="4">Centrosome-associated protein 350-like</fullName>
    </recommendedName>
</protein>
<dbReference type="RefSeq" id="XP_050513170.1">
    <property type="nucleotide sequence ID" value="XM_050657213.1"/>
</dbReference>
<feature type="compositionally biased region" description="Basic and acidic residues" evidence="1">
    <location>
        <begin position="149"/>
        <end position="161"/>
    </location>
</feature>
<feature type="compositionally biased region" description="Polar residues" evidence="1">
    <location>
        <begin position="1450"/>
        <end position="1459"/>
    </location>
</feature>